<evidence type="ECO:0000313" key="1">
    <source>
        <dbReference type="EMBL" id="MDT0631397.1"/>
    </source>
</evidence>
<name>A0ABU3BQ31_9BACT</name>
<dbReference type="Proteomes" id="UP001267426">
    <property type="component" value="Unassembled WGS sequence"/>
</dbReference>
<accession>A0ABU3BQ31</accession>
<evidence type="ECO:0000313" key="2">
    <source>
        <dbReference type="Proteomes" id="UP001267426"/>
    </source>
</evidence>
<organism evidence="1 2">
    <name type="scientific">Rubrivirga litoralis</name>
    <dbReference type="NCBI Taxonomy" id="3075598"/>
    <lineage>
        <taxon>Bacteria</taxon>
        <taxon>Pseudomonadati</taxon>
        <taxon>Rhodothermota</taxon>
        <taxon>Rhodothermia</taxon>
        <taxon>Rhodothermales</taxon>
        <taxon>Rubricoccaceae</taxon>
        <taxon>Rubrivirga</taxon>
    </lineage>
</organism>
<protein>
    <recommendedName>
        <fullName evidence="3">Hexokinase</fullName>
    </recommendedName>
</protein>
<proteinExistence type="predicted"/>
<comment type="caution">
    <text evidence="1">The sequence shown here is derived from an EMBL/GenBank/DDBJ whole genome shotgun (WGS) entry which is preliminary data.</text>
</comment>
<evidence type="ECO:0008006" key="3">
    <source>
        <dbReference type="Google" id="ProtNLM"/>
    </source>
</evidence>
<dbReference type="RefSeq" id="WP_311662740.1">
    <property type="nucleotide sequence ID" value="NZ_JAVRHT010000012.1"/>
</dbReference>
<reference evidence="1 2" key="1">
    <citation type="submission" date="2023-09" db="EMBL/GenBank/DDBJ databases">
        <authorList>
            <person name="Rey-Velasco X."/>
        </authorList>
    </citation>
    <scope>NUCLEOTIDE SEQUENCE [LARGE SCALE GENOMIC DNA]</scope>
    <source>
        <strain evidence="1 2">F394</strain>
    </source>
</reference>
<gene>
    <name evidence="1" type="ORF">RM540_06500</name>
</gene>
<sequence>MDDLLPAETLERLERRYRGGFTLAADLDRYDVIAAVAAGVTAAIVDSTIVRIPKGMTYLGEHIQTGSPLTEWLHSQKDPSQHWLAKAGKALEKTCKVTFDRVGDVAEHIEGFGGKTHRLQTPGHDPLIGLAVGTIDVMRGGLTAISRDGMPVYLSDLGPGTYNPLEAFVWTVGHILSDFPTAMGVQPPGFTLLQALNVGSFGEKDRTVGELARFMYLKGYDSRHFLTMSTSVAAAETVIRGYFALRRRLDGSYDEDVQRQAEIAGAEKVGEHPRFQALALTAHAIAAAANVGKVAVYAGNPLAINYAQWLRFTQATWQFTQSKLRSPSDVLIGTGLANARDLDRTIFADLVADPDFPTLRF</sequence>
<dbReference type="EMBL" id="JAVRHT010000012">
    <property type="protein sequence ID" value="MDT0631397.1"/>
    <property type="molecule type" value="Genomic_DNA"/>
</dbReference>
<keyword evidence="2" id="KW-1185">Reference proteome</keyword>